<organism evidence="1 2">
    <name type="scientific">Trifolium medium</name>
    <dbReference type="NCBI Taxonomy" id="97028"/>
    <lineage>
        <taxon>Eukaryota</taxon>
        <taxon>Viridiplantae</taxon>
        <taxon>Streptophyta</taxon>
        <taxon>Embryophyta</taxon>
        <taxon>Tracheophyta</taxon>
        <taxon>Spermatophyta</taxon>
        <taxon>Magnoliopsida</taxon>
        <taxon>eudicotyledons</taxon>
        <taxon>Gunneridae</taxon>
        <taxon>Pentapetalae</taxon>
        <taxon>rosids</taxon>
        <taxon>fabids</taxon>
        <taxon>Fabales</taxon>
        <taxon>Fabaceae</taxon>
        <taxon>Papilionoideae</taxon>
        <taxon>50 kb inversion clade</taxon>
        <taxon>NPAAA clade</taxon>
        <taxon>Hologalegina</taxon>
        <taxon>IRL clade</taxon>
        <taxon>Trifolieae</taxon>
        <taxon>Trifolium</taxon>
    </lineage>
</organism>
<evidence type="ECO:0000313" key="2">
    <source>
        <dbReference type="Proteomes" id="UP000265520"/>
    </source>
</evidence>
<protein>
    <submittedName>
        <fullName evidence="1">Uncharacterized protein</fullName>
    </submittedName>
</protein>
<accession>A0A392R1C3</accession>
<keyword evidence="2" id="KW-1185">Reference proteome</keyword>
<evidence type="ECO:0000313" key="1">
    <source>
        <dbReference type="EMBL" id="MCI29630.1"/>
    </source>
</evidence>
<reference evidence="1 2" key="1">
    <citation type="journal article" date="2018" name="Front. Plant Sci.">
        <title>Red Clover (Trifolium pratense) and Zigzag Clover (T. medium) - A Picture of Genomic Similarities and Differences.</title>
        <authorList>
            <person name="Dluhosova J."/>
            <person name="Istvanek J."/>
            <person name="Nedelnik J."/>
            <person name="Repkova J."/>
        </authorList>
    </citation>
    <scope>NUCLEOTIDE SEQUENCE [LARGE SCALE GENOMIC DNA]</scope>
    <source>
        <strain evidence="2">cv. 10/8</strain>
        <tissue evidence="1">Leaf</tissue>
    </source>
</reference>
<dbReference type="Proteomes" id="UP000265520">
    <property type="component" value="Unassembled WGS sequence"/>
</dbReference>
<comment type="caution">
    <text evidence="1">The sequence shown here is derived from an EMBL/GenBank/DDBJ whole genome shotgun (WGS) entry which is preliminary data.</text>
</comment>
<name>A0A392R1C3_9FABA</name>
<sequence length="102" mass="12344">MTNLRKKQVLHFPNAYSRCVLANATYIDLKSEDTDYRYRCPVNTSERSEPNGAYEKHIGKGWYEYLLSHRPRVNDKLLFELFPDTYELNVKLERRRNLRRNF</sequence>
<dbReference type="AlphaFoldDB" id="A0A392R1C3"/>
<feature type="non-terminal residue" evidence="1">
    <location>
        <position position="102"/>
    </location>
</feature>
<dbReference type="EMBL" id="LXQA010173862">
    <property type="protein sequence ID" value="MCI29630.1"/>
    <property type="molecule type" value="Genomic_DNA"/>
</dbReference>
<proteinExistence type="predicted"/>